<name>A0A5D8YF48_9GAMM</name>
<keyword evidence="3" id="KW-1185">Reference proteome</keyword>
<dbReference type="Proteomes" id="UP000323164">
    <property type="component" value="Unassembled WGS sequence"/>
</dbReference>
<comment type="caution">
    <text evidence="2">The sequence shown here is derived from an EMBL/GenBank/DDBJ whole genome shotgun (WGS) entry which is preliminary data.</text>
</comment>
<dbReference type="PROSITE" id="PS50146">
    <property type="entry name" value="DAGK"/>
    <property type="match status" value="1"/>
</dbReference>
<organism evidence="2 3">
    <name type="scientific">Cognatilysobacter lacus</name>
    <dbReference type="NCBI Taxonomy" id="1643323"/>
    <lineage>
        <taxon>Bacteria</taxon>
        <taxon>Pseudomonadati</taxon>
        <taxon>Pseudomonadota</taxon>
        <taxon>Gammaproteobacteria</taxon>
        <taxon>Lysobacterales</taxon>
        <taxon>Lysobacteraceae</taxon>
        <taxon>Cognatilysobacter</taxon>
    </lineage>
</organism>
<evidence type="ECO:0000313" key="3">
    <source>
        <dbReference type="Proteomes" id="UP000323164"/>
    </source>
</evidence>
<sequence length="73" mass="7187">MSTPIPVIVNAHSHSGGNQADAVRDALAAAGVDAQMHAVEDPAKLDDTIVDALATRPACIIAAGGDGTVNAVA</sequence>
<evidence type="ECO:0000259" key="1">
    <source>
        <dbReference type="PROSITE" id="PS50146"/>
    </source>
</evidence>
<dbReference type="InterPro" id="IPR001206">
    <property type="entry name" value="Diacylglycerol_kinase_cat_dom"/>
</dbReference>
<feature type="non-terminal residue" evidence="2">
    <location>
        <position position="73"/>
    </location>
</feature>
<evidence type="ECO:0000313" key="2">
    <source>
        <dbReference type="EMBL" id="TZF80513.1"/>
    </source>
</evidence>
<reference evidence="2 3" key="1">
    <citation type="submission" date="2019-08" db="EMBL/GenBank/DDBJ databases">
        <title>Draft genome sequence of Lysobacter sp. UKS-15.</title>
        <authorList>
            <person name="Im W.-T."/>
        </authorList>
    </citation>
    <scope>NUCLEOTIDE SEQUENCE [LARGE SCALE GENOMIC DNA]</scope>
    <source>
        <strain evidence="2 3">UKS-15</strain>
    </source>
</reference>
<protein>
    <submittedName>
        <fullName evidence="2">Diacylglycerol kinase</fullName>
    </submittedName>
</protein>
<proteinExistence type="predicted"/>
<dbReference type="Pfam" id="PF00781">
    <property type="entry name" value="DAGK_cat"/>
    <property type="match status" value="1"/>
</dbReference>
<accession>A0A5D8YF48</accession>
<dbReference type="SUPFAM" id="SSF111331">
    <property type="entry name" value="NAD kinase/diacylglycerol kinase-like"/>
    <property type="match status" value="1"/>
</dbReference>
<dbReference type="GO" id="GO:0016301">
    <property type="term" value="F:kinase activity"/>
    <property type="evidence" value="ECO:0007669"/>
    <property type="project" value="UniProtKB-KW"/>
</dbReference>
<dbReference type="InterPro" id="IPR017438">
    <property type="entry name" value="ATP-NAD_kinase_N"/>
</dbReference>
<dbReference type="RefSeq" id="WP_268890920.1">
    <property type="nucleotide sequence ID" value="NZ_VTRV01000273.1"/>
</dbReference>
<dbReference type="EMBL" id="VTRV01000273">
    <property type="protein sequence ID" value="TZF80513.1"/>
    <property type="molecule type" value="Genomic_DNA"/>
</dbReference>
<feature type="domain" description="DAGKc" evidence="1">
    <location>
        <begin position="1"/>
        <end position="73"/>
    </location>
</feature>
<keyword evidence="2" id="KW-0808">Transferase</keyword>
<dbReference type="Gene3D" id="3.40.50.10330">
    <property type="entry name" value="Probable inorganic polyphosphate/atp-NAD kinase, domain 1"/>
    <property type="match status" value="1"/>
</dbReference>
<dbReference type="AlphaFoldDB" id="A0A5D8YF48"/>
<gene>
    <name evidence="2" type="ORF">FW784_14020</name>
</gene>
<dbReference type="InterPro" id="IPR016064">
    <property type="entry name" value="NAD/diacylglycerol_kinase_sf"/>
</dbReference>
<keyword evidence="2" id="KW-0418">Kinase</keyword>